<name>A0A3E3K159_9FIRM</name>
<dbReference type="Proteomes" id="UP000261080">
    <property type="component" value="Unassembled WGS sequence"/>
</dbReference>
<sequence length="98" mass="11470">MRILHGNAIATIPQLAEQFHICDRTVRTIVREMEDQKDRYGNYGILSDGNLKRVNILAFTDYYNYRDMLKSKNGKKHVPPYNPQEIAKAMGFYMEIMV</sequence>
<comment type="caution">
    <text evidence="1">The sequence shown here is derived from an EMBL/GenBank/DDBJ whole genome shotgun (WGS) entry which is preliminary data.</text>
</comment>
<accession>A0A3E3K159</accession>
<dbReference type="EMBL" id="QVLX01000005">
    <property type="protein sequence ID" value="RGE86545.1"/>
    <property type="molecule type" value="Genomic_DNA"/>
</dbReference>
<proteinExistence type="predicted"/>
<organism evidence="1 2">
    <name type="scientific">Sellimonas intestinalis</name>
    <dbReference type="NCBI Taxonomy" id="1653434"/>
    <lineage>
        <taxon>Bacteria</taxon>
        <taxon>Bacillati</taxon>
        <taxon>Bacillota</taxon>
        <taxon>Clostridia</taxon>
        <taxon>Lachnospirales</taxon>
        <taxon>Lachnospiraceae</taxon>
        <taxon>Sellimonas</taxon>
    </lineage>
</organism>
<evidence type="ECO:0000313" key="1">
    <source>
        <dbReference type="EMBL" id="RGE86545.1"/>
    </source>
</evidence>
<reference evidence="1 2" key="1">
    <citation type="submission" date="2018-08" db="EMBL/GenBank/DDBJ databases">
        <title>A genome reference for cultivated species of the human gut microbiota.</title>
        <authorList>
            <person name="Zou Y."/>
            <person name="Xue W."/>
            <person name="Luo G."/>
        </authorList>
    </citation>
    <scope>NUCLEOTIDE SEQUENCE [LARGE SCALE GENOMIC DNA]</scope>
    <source>
        <strain evidence="1 2">AF37-2AT</strain>
    </source>
</reference>
<keyword evidence="2" id="KW-1185">Reference proteome</keyword>
<protein>
    <submittedName>
        <fullName evidence="1">Uncharacterized protein</fullName>
    </submittedName>
</protein>
<dbReference type="AlphaFoldDB" id="A0A3E3K159"/>
<evidence type="ECO:0000313" key="2">
    <source>
        <dbReference type="Proteomes" id="UP000261080"/>
    </source>
</evidence>
<gene>
    <name evidence="1" type="ORF">DW016_10900</name>
</gene>